<dbReference type="InterPro" id="IPR012967">
    <property type="entry name" value="COMT_dimerisation"/>
</dbReference>
<evidence type="ECO:0000313" key="7">
    <source>
        <dbReference type="EMBL" id="SDG65378.1"/>
    </source>
</evidence>
<evidence type="ECO:0000256" key="3">
    <source>
        <dbReference type="ARBA" id="ARBA00022691"/>
    </source>
</evidence>
<evidence type="ECO:0000259" key="5">
    <source>
        <dbReference type="Pfam" id="PF00891"/>
    </source>
</evidence>
<dbReference type="Proteomes" id="UP000198923">
    <property type="component" value="Unassembled WGS sequence"/>
</dbReference>
<dbReference type="GO" id="GO:0008171">
    <property type="term" value="F:O-methyltransferase activity"/>
    <property type="evidence" value="ECO:0007669"/>
    <property type="project" value="InterPro"/>
</dbReference>
<dbReference type="PIRSF" id="PIRSF005739">
    <property type="entry name" value="O-mtase"/>
    <property type="match status" value="1"/>
</dbReference>
<dbReference type="InterPro" id="IPR029063">
    <property type="entry name" value="SAM-dependent_MTases_sf"/>
</dbReference>
<dbReference type="SUPFAM" id="SSF53335">
    <property type="entry name" value="S-adenosyl-L-methionine-dependent methyltransferases"/>
    <property type="match status" value="1"/>
</dbReference>
<proteinExistence type="predicted"/>
<keyword evidence="2 7" id="KW-0808">Transferase</keyword>
<dbReference type="Pfam" id="PF00891">
    <property type="entry name" value="Methyltransf_2"/>
    <property type="match status" value="1"/>
</dbReference>
<name>A0A1G7W0J9_9ACTN</name>
<dbReference type="RefSeq" id="WP_176955331.1">
    <property type="nucleotide sequence ID" value="NZ_FNCN01000006.1"/>
</dbReference>
<dbReference type="PANTHER" id="PTHR43712">
    <property type="entry name" value="PUTATIVE (AFU_ORTHOLOGUE AFUA_4G14580)-RELATED"/>
    <property type="match status" value="1"/>
</dbReference>
<protein>
    <submittedName>
        <fullName evidence="7">O-methyltransferase</fullName>
    </submittedName>
</protein>
<evidence type="ECO:0000259" key="6">
    <source>
        <dbReference type="Pfam" id="PF08100"/>
    </source>
</evidence>
<dbReference type="GO" id="GO:0032259">
    <property type="term" value="P:methylation"/>
    <property type="evidence" value="ECO:0007669"/>
    <property type="project" value="UniProtKB-KW"/>
</dbReference>
<feature type="domain" description="O-methyltransferase C-terminal" evidence="5">
    <location>
        <begin position="117"/>
        <end position="328"/>
    </location>
</feature>
<feature type="domain" description="O-methyltransferase dimerisation" evidence="6">
    <location>
        <begin position="19"/>
        <end position="95"/>
    </location>
</feature>
<dbReference type="GO" id="GO:0046983">
    <property type="term" value="F:protein dimerization activity"/>
    <property type="evidence" value="ECO:0007669"/>
    <property type="project" value="InterPro"/>
</dbReference>
<dbReference type="PANTHER" id="PTHR43712:SF2">
    <property type="entry name" value="O-METHYLTRANSFERASE CICE"/>
    <property type="match status" value="1"/>
</dbReference>
<evidence type="ECO:0000313" key="8">
    <source>
        <dbReference type="Proteomes" id="UP000198923"/>
    </source>
</evidence>
<evidence type="ECO:0000256" key="4">
    <source>
        <dbReference type="PIRSR" id="PIRSR005739-1"/>
    </source>
</evidence>
<dbReference type="EMBL" id="FNCN01000006">
    <property type="protein sequence ID" value="SDG65378.1"/>
    <property type="molecule type" value="Genomic_DNA"/>
</dbReference>
<dbReference type="PROSITE" id="PS51683">
    <property type="entry name" value="SAM_OMT_II"/>
    <property type="match status" value="1"/>
</dbReference>
<dbReference type="InterPro" id="IPR001077">
    <property type="entry name" value="COMT_C"/>
</dbReference>
<gene>
    <name evidence="7" type="ORF">SAMN05421505_106137</name>
</gene>
<dbReference type="STRING" id="504805.SAMN05421505_106137"/>
<dbReference type="InterPro" id="IPR036390">
    <property type="entry name" value="WH_DNA-bd_sf"/>
</dbReference>
<keyword evidence="1 7" id="KW-0489">Methyltransferase</keyword>
<keyword evidence="8" id="KW-1185">Reference proteome</keyword>
<sequence length="352" mass="37509">MTDSPTTRLATDDQTYVLRLLFGFFGAQAMQAFASLGFADHLGDKPRSAEEVAAATDCDAPSTYRLLRLAAVLRLVEAHGDGTFTLAPAGALLASDHPNSLRDIVRFFAGREQWLSWAELDTAVKTGDPTVDQVLGKSFFPYLAEHPERSQVFNSAMTGFTRLDGPGIAAGADLSSFTSIVDVGGGNGALLAACLQANPSLRGELLDSEKGLGEAEAVLQAAGVRDRVTLTAGDFFVSVPQGHDAYMLKSIIHDWDDEKSRLILSTCREAMRPDSTLLVVEPVVADDPAAWSEAPALLMSDLNMLVMTGGKERTASEFEALLSSAGFRLEGIVSCPGTGFQIIRGKPQPQDA</sequence>
<dbReference type="InterPro" id="IPR016461">
    <property type="entry name" value="COMT-like"/>
</dbReference>
<feature type="active site" description="Proton acceptor" evidence="4">
    <location>
        <position position="253"/>
    </location>
</feature>
<accession>A0A1G7W0J9</accession>
<organism evidence="7 8">
    <name type="scientific">Sinosporangium album</name>
    <dbReference type="NCBI Taxonomy" id="504805"/>
    <lineage>
        <taxon>Bacteria</taxon>
        <taxon>Bacillati</taxon>
        <taxon>Actinomycetota</taxon>
        <taxon>Actinomycetes</taxon>
        <taxon>Streptosporangiales</taxon>
        <taxon>Streptosporangiaceae</taxon>
        <taxon>Sinosporangium</taxon>
    </lineage>
</organism>
<dbReference type="SUPFAM" id="SSF46785">
    <property type="entry name" value="Winged helix' DNA-binding domain"/>
    <property type="match status" value="1"/>
</dbReference>
<dbReference type="Gene3D" id="1.10.287.1350">
    <property type="match status" value="1"/>
</dbReference>
<dbReference type="Gene3D" id="3.40.50.150">
    <property type="entry name" value="Vaccinia Virus protein VP39"/>
    <property type="match status" value="1"/>
</dbReference>
<evidence type="ECO:0000256" key="1">
    <source>
        <dbReference type="ARBA" id="ARBA00022603"/>
    </source>
</evidence>
<dbReference type="Gene3D" id="1.10.10.10">
    <property type="entry name" value="Winged helix-like DNA-binding domain superfamily/Winged helix DNA-binding domain"/>
    <property type="match status" value="1"/>
</dbReference>
<dbReference type="Pfam" id="PF08100">
    <property type="entry name" value="Dimerisation"/>
    <property type="match status" value="1"/>
</dbReference>
<evidence type="ECO:0000256" key="2">
    <source>
        <dbReference type="ARBA" id="ARBA00022679"/>
    </source>
</evidence>
<dbReference type="AlphaFoldDB" id="A0A1G7W0J9"/>
<dbReference type="InterPro" id="IPR036388">
    <property type="entry name" value="WH-like_DNA-bd_sf"/>
</dbReference>
<keyword evidence="3" id="KW-0949">S-adenosyl-L-methionine</keyword>
<reference evidence="7 8" key="1">
    <citation type="submission" date="2016-10" db="EMBL/GenBank/DDBJ databases">
        <authorList>
            <person name="de Groot N.N."/>
        </authorList>
    </citation>
    <scope>NUCLEOTIDE SEQUENCE [LARGE SCALE GENOMIC DNA]</scope>
    <source>
        <strain evidence="7 8">CPCC 201354</strain>
    </source>
</reference>